<accession>A0A8C6IBF9</accession>
<dbReference type="AlphaFoldDB" id="A0A8C6IBF9"/>
<dbReference type="GeneTree" id="ENSGT01140000286621"/>
<proteinExistence type="predicted"/>
<name>A0A8C6IBF9_MUSSI</name>
<evidence type="ECO:0000313" key="2">
    <source>
        <dbReference type="Proteomes" id="UP000694415"/>
    </source>
</evidence>
<protein>
    <submittedName>
        <fullName evidence="1">Uncharacterized protein</fullName>
    </submittedName>
</protein>
<dbReference type="Ensembl" id="ENSMSIT00000043782.1">
    <property type="protein sequence ID" value="ENSMSIP00000034728.1"/>
    <property type="gene ID" value="ENSMSIG00000028976.1"/>
</dbReference>
<organism evidence="1 2">
    <name type="scientific">Mus spicilegus</name>
    <name type="common">Mound-building mouse</name>
    <dbReference type="NCBI Taxonomy" id="10103"/>
    <lineage>
        <taxon>Eukaryota</taxon>
        <taxon>Metazoa</taxon>
        <taxon>Chordata</taxon>
        <taxon>Craniata</taxon>
        <taxon>Vertebrata</taxon>
        <taxon>Euteleostomi</taxon>
        <taxon>Mammalia</taxon>
        <taxon>Eutheria</taxon>
        <taxon>Euarchontoglires</taxon>
        <taxon>Glires</taxon>
        <taxon>Rodentia</taxon>
        <taxon>Myomorpha</taxon>
        <taxon>Muroidea</taxon>
        <taxon>Muridae</taxon>
        <taxon>Murinae</taxon>
        <taxon>Mus</taxon>
        <taxon>Mus</taxon>
    </lineage>
</organism>
<keyword evidence="2" id="KW-1185">Reference proteome</keyword>
<evidence type="ECO:0000313" key="1">
    <source>
        <dbReference type="Ensembl" id="ENSMSIP00000034728.1"/>
    </source>
</evidence>
<sequence length="101" mass="11006">MEKKTCFLSSLLDACSGCNSFFSPTGISLIPSVRRTELTGVCNLSALLMHPGRAQWFAGVHGHRSEPLAAQIPDSGRLGRLRQRWGVGLQVDARAHVQFSI</sequence>
<dbReference type="Proteomes" id="UP000694415">
    <property type="component" value="Unplaced"/>
</dbReference>
<reference evidence="1" key="2">
    <citation type="submission" date="2025-09" db="UniProtKB">
        <authorList>
            <consortium name="Ensembl"/>
        </authorList>
    </citation>
    <scope>IDENTIFICATION</scope>
</reference>
<reference evidence="1" key="1">
    <citation type="submission" date="2025-08" db="UniProtKB">
        <authorList>
            <consortium name="Ensembl"/>
        </authorList>
    </citation>
    <scope>IDENTIFICATION</scope>
</reference>